<gene>
    <name evidence="2" type="ORF">FHX59_002532</name>
</gene>
<dbReference type="Proteomes" id="UP000533533">
    <property type="component" value="Unassembled WGS sequence"/>
</dbReference>
<evidence type="ECO:0000313" key="2">
    <source>
        <dbReference type="EMBL" id="MBB2928111.1"/>
    </source>
</evidence>
<dbReference type="Pfam" id="PF12318">
    <property type="entry name" value="FAD-SLDH"/>
    <property type="match status" value="1"/>
</dbReference>
<reference evidence="2 3" key="1">
    <citation type="submission" date="2020-08" db="EMBL/GenBank/DDBJ databases">
        <title>Genomic Encyclopedia of Type Strains, Phase IV (KMG-V): Genome sequencing to study the core and pangenomes of soil and plant-associated prokaryotes.</title>
        <authorList>
            <person name="Whitman W."/>
        </authorList>
    </citation>
    <scope>NUCLEOTIDE SEQUENCE [LARGE SCALE GENOMIC DNA]</scope>
    <source>
        <strain evidence="2 3">SRMrh-85</strain>
    </source>
</reference>
<accession>A0ABR6FL13</accession>
<feature type="compositionally biased region" description="Polar residues" evidence="1">
    <location>
        <begin position="251"/>
        <end position="262"/>
    </location>
</feature>
<proteinExistence type="predicted"/>
<sequence>MNRFDSRRLRITWFNQERLSDGASRSATVCCEGMHSGRFGRKGFLSRNIRKKESMRAISREQDENHMAPYDQKMRVIACAGVTRRAVLKVMAAALSQVGLFTAAPRYVFAQQPDLDSKGFLALSQAVTGNANLDPTTASRIADAFRRADAGFAERAAVLAQRVRAGQTSAQLLAAADRIGLRDTALAIVAAWYTGTVGHGQKAVMVAYADALMYDTVNDGMSAPTYCSNGPLWWTAEPPSAAVAPPRKTITPATASHSQEHA</sequence>
<evidence type="ECO:0000256" key="1">
    <source>
        <dbReference type="SAM" id="MobiDB-lite"/>
    </source>
</evidence>
<organism evidence="2 3">
    <name type="scientific">Paraburkholderia silvatlantica</name>
    <dbReference type="NCBI Taxonomy" id="321895"/>
    <lineage>
        <taxon>Bacteria</taxon>
        <taxon>Pseudomonadati</taxon>
        <taxon>Pseudomonadota</taxon>
        <taxon>Betaproteobacteria</taxon>
        <taxon>Burkholderiales</taxon>
        <taxon>Burkholderiaceae</taxon>
        <taxon>Paraburkholderia</taxon>
    </lineage>
</organism>
<dbReference type="EMBL" id="JACHVZ010000006">
    <property type="protein sequence ID" value="MBB2928111.1"/>
    <property type="molecule type" value="Genomic_DNA"/>
</dbReference>
<evidence type="ECO:0008006" key="4">
    <source>
        <dbReference type="Google" id="ProtNLM"/>
    </source>
</evidence>
<keyword evidence="3" id="KW-1185">Reference proteome</keyword>
<comment type="caution">
    <text evidence="2">The sequence shown here is derived from an EMBL/GenBank/DDBJ whole genome shotgun (WGS) entry which is preliminary data.</text>
</comment>
<dbReference type="InterPro" id="IPR024651">
    <property type="entry name" value="FAD-SLDH_ssu"/>
</dbReference>
<evidence type="ECO:0000313" key="3">
    <source>
        <dbReference type="Proteomes" id="UP000533533"/>
    </source>
</evidence>
<name>A0ABR6FL13_9BURK</name>
<protein>
    <recommendedName>
        <fullName evidence="4">D-sorbitol dehydrogenase-like protein</fullName>
    </recommendedName>
</protein>
<dbReference type="RefSeq" id="WP_243413201.1">
    <property type="nucleotide sequence ID" value="NZ_JACHVZ010000006.1"/>
</dbReference>
<feature type="region of interest" description="Disordered" evidence="1">
    <location>
        <begin position="243"/>
        <end position="262"/>
    </location>
</feature>